<evidence type="ECO:0000256" key="1">
    <source>
        <dbReference type="ARBA" id="ARBA00022679"/>
    </source>
</evidence>
<keyword evidence="2" id="KW-0677">Repeat</keyword>
<dbReference type="Pfam" id="PF00874">
    <property type="entry name" value="PRD"/>
    <property type="match status" value="2"/>
</dbReference>
<dbReference type="EMBL" id="NIBG01000001">
    <property type="protein sequence ID" value="PAB61027.1"/>
    <property type="molecule type" value="Genomic_DNA"/>
</dbReference>
<dbReference type="InterPro" id="IPR011608">
    <property type="entry name" value="PRD"/>
</dbReference>
<dbReference type="OrthoDB" id="3175596at2"/>
<evidence type="ECO:0000259" key="5">
    <source>
        <dbReference type="PROSITE" id="PS51094"/>
    </source>
</evidence>
<comment type="caution">
    <text evidence="8">The sequence shown here is derived from an EMBL/GenBank/DDBJ whole genome shotgun (WGS) entry which is preliminary data.</text>
</comment>
<dbReference type="PANTHER" id="PTHR30185:SF18">
    <property type="entry name" value="TRANSCRIPTIONAL REGULATOR MTLR"/>
    <property type="match status" value="1"/>
</dbReference>
<dbReference type="Gene3D" id="3.40.50.2300">
    <property type="match status" value="1"/>
</dbReference>
<evidence type="ECO:0000256" key="4">
    <source>
        <dbReference type="ARBA" id="ARBA00023163"/>
    </source>
</evidence>
<evidence type="ECO:0000256" key="3">
    <source>
        <dbReference type="ARBA" id="ARBA00023015"/>
    </source>
</evidence>
<evidence type="ECO:0000313" key="9">
    <source>
        <dbReference type="Proteomes" id="UP000216024"/>
    </source>
</evidence>
<protein>
    <submittedName>
        <fullName evidence="8">Uncharacterized protein</fullName>
    </submittedName>
</protein>
<evidence type="ECO:0000259" key="7">
    <source>
        <dbReference type="PROSITE" id="PS51372"/>
    </source>
</evidence>
<feature type="domain" description="PRD" evidence="7">
    <location>
        <begin position="311"/>
        <end position="418"/>
    </location>
</feature>
<keyword evidence="4" id="KW-0804">Transcription</keyword>
<dbReference type="CDD" id="cd00211">
    <property type="entry name" value="PTS_IIA_fru"/>
    <property type="match status" value="1"/>
</dbReference>
<dbReference type="GO" id="GO:0008982">
    <property type="term" value="F:protein-N(PI)-phosphohistidine-sugar phosphotransferase activity"/>
    <property type="evidence" value="ECO:0007669"/>
    <property type="project" value="InterPro"/>
</dbReference>
<dbReference type="PROSITE" id="PS51372">
    <property type="entry name" value="PRD_2"/>
    <property type="match status" value="2"/>
</dbReference>
<dbReference type="Pfam" id="PF08279">
    <property type="entry name" value="HTH_11"/>
    <property type="match status" value="1"/>
</dbReference>
<sequence>MIIMILDKRSSSILNHICESSHLVSLKELSKKYNISERSIRYDFKKINQWLQNKNMACLQIVHGKGIDLDPNYKKSIQSELTNISPYYYVNSSNERKKIIALRLLNAPTPLTIKYLERELLVSKNTILKELKDLKDWFEKRELKLVSKPHVGYYLMGEENKKRRFVKELMTEILNKDMAIDIIGGINNECVIDNGVYKEIKNIFKDIDINFIEECIKCAEDFLEREFTYNAHINLVTHLAIAIKRLQNNKKIIMDEENIRRIEKFNEIEIGKIICEKIEKRFNISIPLAEVAYLTMHLIGSNVHKDFKLNNNDTLVSQLVLYLISEFEQRYKMTIVDKLSLVNNLTLHLRPALYRMKFNVLIENPLLSEIKEKYKDIYNITHSIFKDFENTYEIQVNEHEIAYITIHFAAAIHAQKNNIKTRVKVLIVCGSGIGTAKLLETQLKLKFPALKIIDTISVFDCPKYDERHADFIISTLHIPENKIPIIRVSSLLNNHDCRLIENTLNTSSKRLNNQFENRLVKIMSSISNHCTIHNYEQLQNEIAYILINNNNSNVLKGGKPMLNELITRENIRLNVNALDWEDAVKKGSQILLDKEYITNDYVNAILTKIKEIGPYIVIVPNIALPHARPEEGVKKLSMSLITLKKPINFGSVDNDPVKLVITLAAIDNETHIKALSQLMDLLSNSEDIENIINATKVIDVINIIEKYSVGKEV</sequence>
<dbReference type="Gene3D" id="3.40.930.10">
    <property type="entry name" value="Mannitol-specific EII, Chain A"/>
    <property type="match status" value="1"/>
</dbReference>
<dbReference type="InterPro" id="IPR036634">
    <property type="entry name" value="PRD_sf"/>
</dbReference>
<reference evidence="8 9" key="1">
    <citation type="submission" date="2017-06" db="EMBL/GenBank/DDBJ databases">
        <title>Draft genome sequence of anaerobic fermentative bacterium Anaeromicrobium sediminis DY2726D isolated from West Pacific Ocean sediments.</title>
        <authorList>
            <person name="Zeng X."/>
        </authorList>
    </citation>
    <scope>NUCLEOTIDE SEQUENCE [LARGE SCALE GENOMIC DNA]</scope>
    <source>
        <strain evidence="8 9">DY2726D</strain>
    </source>
</reference>
<dbReference type="AlphaFoldDB" id="A0A267MNN2"/>
<feature type="domain" description="PTS EIIB type-2" evidence="6">
    <location>
        <begin position="423"/>
        <end position="512"/>
    </location>
</feature>
<dbReference type="Proteomes" id="UP000216024">
    <property type="component" value="Unassembled WGS sequence"/>
</dbReference>
<dbReference type="InterPro" id="IPR013011">
    <property type="entry name" value="PTS_EIIB_2"/>
</dbReference>
<dbReference type="GO" id="GO:0009401">
    <property type="term" value="P:phosphoenolpyruvate-dependent sugar phosphotransferase system"/>
    <property type="evidence" value="ECO:0007669"/>
    <property type="project" value="InterPro"/>
</dbReference>
<dbReference type="InterPro" id="IPR050661">
    <property type="entry name" value="BglG_antiterminators"/>
</dbReference>
<dbReference type="InterPro" id="IPR036095">
    <property type="entry name" value="PTS_EIIB-like_sf"/>
</dbReference>
<dbReference type="GO" id="GO:0006355">
    <property type="term" value="P:regulation of DNA-templated transcription"/>
    <property type="evidence" value="ECO:0007669"/>
    <property type="project" value="InterPro"/>
</dbReference>
<dbReference type="Pfam" id="PF00359">
    <property type="entry name" value="PTS_EIIA_2"/>
    <property type="match status" value="1"/>
</dbReference>
<dbReference type="Gene3D" id="1.10.1790.10">
    <property type="entry name" value="PRD domain"/>
    <property type="match status" value="2"/>
</dbReference>
<dbReference type="InterPro" id="IPR036388">
    <property type="entry name" value="WH-like_DNA-bd_sf"/>
</dbReference>
<dbReference type="PANTHER" id="PTHR30185">
    <property type="entry name" value="CRYPTIC BETA-GLUCOSIDE BGL OPERON ANTITERMINATOR"/>
    <property type="match status" value="1"/>
</dbReference>
<keyword evidence="3" id="KW-0805">Transcription regulation</keyword>
<name>A0A267MNN2_9FIRM</name>
<dbReference type="Gene3D" id="1.10.10.10">
    <property type="entry name" value="Winged helix-like DNA-binding domain superfamily/Winged helix DNA-binding domain"/>
    <property type="match status" value="2"/>
</dbReference>
<dbReference type="InterPro" id="IPR002178">
    <property type="entry name" value="PTS_EIIA_type-2_dom"/>
</dbReference>
<dbReference type="SUPFAM" id="SSF63520">
    <property type="entry name" value="PTS-regulatory domain, PRD"/>
    <property type="match status" value="2"/>
</dbReference>
<evidence type="ECO:0000259" key="6">
    <source>
        <dbReference type="PROSITE" id="PS51099"/>
    </source>
</evidence>
<evidence type="ECO:0000313" key="8">
    <source>
        <dbReference type="EMBL" id="PAB61027.1"/>
    </source>
</evidence>
<dbReference type="SUPFAM" id="SSF55804">
    <property type="entry name" value="Phoshotransferase/anion transport protein"/>
    <property type="match status" value="1"/>
</dbReference>
<keyword evidence="1" id="KW-0808">Transferase</keyword>
<dbReference type="PROSITE" id="PS51094">
    <property type="entry name" value="PTS_EIIA_TYPE_2"/>
    <property type="match status" value="1"/>
</dbReference>
<accession>A0A267MNN2</accession>
<organism evidence="8 9">
    <name type="scientific">Anaeromicrobium sediminis</name>
    <dbReference type="NCBI Taxonomy" id="1478221"/>
    <lineage>
        <taxon>Bacteria</taxon>
        <taxon>Bacillati</taxon>
        <taxon>Bacillota</taxon>
        <taxon>Clostridia</taxon>
        <taxon>Peptostreptococcales</taxon>
        <taxon>Thermotaleaceae</taxon>
        <taxon>Anaeromicrobium</taxon>
    </lineage>
</organism>
<dbReference type="CDD" id="cd05568">
    <property type="entry name" value="PTS_IIB_bgl_like"/>
    <property type="match status" value="1"/>
</dbReference>
<dbReference type="SUPFAM" id="SSF52794">
    <property type="entry name" value="PTS system IIB component-like"/>
    <property type="match status" value="1"/>
</dbReference>
<feature type="domain" description="PRD" evidence="7">
    <location>
        <begin position="203"/>
        <end position="308"/>
    </location>
</feature>
<proteinExistence type="predicted"/>
<dbReference type="InterPro" id="IPR013196">
    <property type="entry name" value="HTH_11"/>
</dbReference>
<dbReference type="InterPro" id="IPR016152">
    <property type="entry name" value="PTrfase/Anion_transptr"/>
</dbReference>
<dbReference type="PROSITE" id="PS51099">
    <property type="entry name" value="PTS_EIIB_TYPE_2"/>
    <property type="match status" value="1"/>
</dbReference>
<keyword evidence="9" id="KW-1185">Reference proteome</keyword>
<feature type="domain" description="PTS EIIA type-2" evidence="5">
    <location>
        <begin position="564"/>
        <end position="707"/>
    </location>
</feature>
<gene>
    <name evidence="8" type="ORF">CCE28_00935</name>
</gene>
<evidence type="ECO:0000256" key="2">
    <source>
        <dbReference type="ARBA" id="ARBA00022737"/>
    </source>
</evidence>